<dbReference type="RefSeq" id="WP_175187300.1">
    <property type="nucleotide sequence ID" value="NZ_JABVZQ010000006.1"/>
</dbReference>
<name>A0ABR9XPV8_9CHLB</name>
<organism evidence="1 2">
    <name type="scientific">Prosthecochloris ethylica</name>
    <dbReference type="NCBI Taxonomy" id="2743976"/>
    <lineage>
        <taxon>Bacteria</taxon>
        <taxon>Pseudomonadati</taxon>
        <taxon>Chlorobiota</taxon>
        <taxon>Chlorobiia</taxon>
        <taxon>Chlorobiales</taxon>
        <taxon>Chlorobiaceae</taxon>
        <taxon>Prosthecochloris</taxon>
    </lineage>
</organism>
<accession>A0ABR9XPV8</accession>
<protein>
    <submittedName>
        <fullName evidence="1">Uncharacterized protein</fullName>
    </submittedName>
</protein>
<comment type="caution">
    <text evidence="1">The sequence shown here is derived from an EMBL/GenBank/DDBJ whole genome shotgun (WGS) entry which is preliminary data.</text>
</comment>
<sequence length="110" mass="12862">MKQDHNKSENLPQTLIRACSCGNYHLHYRYVMVTVPRKTLFHIMEECYEWEEMRDHAREIYQQKPFRLMIGLVALTILPGDFDEFNSAIQKASSDALDIRKLVGETGSNQ</sequence>
<reference evidence="1 2" key="1">
    <citation type="journal article" date="2020" name="Microorganisms">
        <title>Simultaneous Genome Sequencing of Prosthecochloris ethylica and Desulfuromonas acetoxidans within a Syntrophic Mixture Reveals Unique Pili and Protein Interactions.</title>
        <authorList>
            <person name="Kyndt J.A."/>
            <person name="Van Beeumen J.J."/>
            <person name="Meyer T.E."/>
        </authorList>
    </citation>
    <scope>NUCLEOTIDE SEQUENCE [LARGE SCALE GENOMIC DNA]</scope>
    <source>
        <strain evidence="1 2">N3</strain>
    </source>
</reference>
<proteinExistence type="predicted"/>
<gene>
    <name evidence="1" type="ORF">INT08_02620</name>
</gene>
<dbReference type="EMBL" id="JADGII010000003">
    <property type="protein sequence ID" value="MBF0636076.1"/>
    <property type="molecule type" value="Genomic_DNA"/>
</dbReference>
<keyword evidence="2" id="KW-1185">Reference proteome</keyword>
<evidence type="ECO:0000313" key="1">
    <source>
        <dbReference type="EMBL" id="MBF0636076.1"/>
    </source>
</evidence>
<evidence type="ECO:0000313" key="2">
    <source>
        <dbReference type="Proteomes" id="UP000619838"/>
    </source>
</evidence>
<dbReference type="Proteomes" id="UP000619838">
    <property type="component" value="Unassembled WGS sequence"/>
</dbReference>